<sequence>MTEQKPVHYDGSSQLGQAINESVVTEPFQMTDEMRINIGRNPYSMENNN</sequence>
<keyword evidence="2" id="KW-1185">Reference proteome</keyword>
<reference evidence="2" key="1">
    <citation type="submission" date="2015-05" db="EMBL/GenBank/DDBJ databases">
        <authorList>
            <person name="Urmite Genomes"/>
        </authorList>
    </citation>
    <scope>NUCLEOTIDE SEQUENCE [LARGE SCALE GENOMIC DNA]</scope>
    <source>
        <strain evidence="2">LF1</strain>
    </source>
</reference>
<dbReference type="AlphaFoldDB" id="A0A0U1NSG0"/>
<evidence type="ECO:0000313" key="2">
    <source>
        <dbReference type="Proteomes" id="UP000199087"/>
    </source>
</evidence>
<organism evidence="1 2">
    <name type="scientific">Neobacillus massiliamazoniensis</name>
    <dbReference type="NCBI Taxonomy" id="1499688"/>
    <lineage>
        <taxon>Bacteria</taxon>
        <taxon>Bacillati</taxon>
        <taxon>Bacillota</taxon>
        <taxon>Bacilli</taxon>
        <taxon>Bacillales</taxon>
        <taxon>Bacillaceae</taxon>
        <taxon>Neobacillus</taxon>
    </lineage>
</organism>
<name>A0A0U1NSG0_9BACI</name>
<dbReference type="RefSeq" id="WP_176699623.1">
    <property type="nucleotide sequence ID" value="NZ_CVRB01000001.1"/>
</dbReference>
<dbReference type="EMBL" id="CVRB01000001">
    <property type="protein sequence ID" value="CRK80672.1"/>
    <property type="molecule type" value="Genomic_DNA"/>
</dbReference>
<accession>A0A0U1NSG0</accession>
<proteinExistence type="predicted"/>
<evidence type="ECO:0000313" key="1">
    <source>
        <dbReference type="EMBL" id="CRK80672.1"/>
    </source>
</evidence>
<dbReference type="Proteomes" id="UP000199087">
    <property type="component" value="Unassembled WGS sequence"/>
</dbReference>
<gene>
    <name evidence="1" type="ORF">BN000_00560</name>
</gene>
<protein>
    <submittedName>
        <fullName evidence="1">Uncharacterized protein</fullName>
    </submittedName>
</protein>